<evidence type="ECO:0000256" key="7">
    <source>
        <dbReference type="ARBA" id="ARBA00061580"/>
    </source>
</evidence>
<comment type="catalytic activity">
    <reaction evidence="6 8">
        <text>Release of a C-terminal amino acid with broad specificity, except for -Pro.</text>
        <dbReference type="EC" id="3.4.17.19"/>
    </reaction>
</comment>
<evidence type="ECO:0000256" key="5">
    <source>
        <dbReference type="ARBA" id="ARBA00023049"/>
    </source>
</evidence>
<dbReference type="InterPro" id="IPR001333">
    <property type="entry name" value="Peptidase_M32_Taq"/>
</dbReference>
<comment type="similarity">
    <text evidence="7 8">Belongs to the peptidase M32 family.</text>
</comment>
<dbReference type="PIRSF" id="PIRSF006615">
    <property type="entry name" value="Zn_crbxpep_Taq"/>
    <property type="match status" value="1"/>
</dbReference>
<name>A0A9J7B2S8_9PROT</name>
<evidence type="ECO:0000256" key="1">
    <source>
        <dbReference type="ARBA" id="ARBA00022645"/>
    </source>
</evidence>
<dbReference type="EC" id="3.4.17.19" evidence="8"/>
<evidence type="ECO:0000313" key="12">
    <source>
        <dbReference type="Proteomes" id="UP001060336"/>
    </source>
</evidence>
<dbReference type="PANTHER" id="PTHR34217:SF1">
    <property type="entry name" value="CARBOXYPEPTIDASE 1"/>
    <property type="match status" value="1"/>
</dbReference>
<dbReference type="GO" id="GO:0008270">
    <property type="term" value="F:zinc ion binding"/>
    <property type="evidence" value="ECO:0007669"/>
    <property type="project" value="UniProtKB-ARBA"/>
</dbReference>
<keyword evidence="2 8" id="KW-0645">Protease</keyword>
<keyword evidence="12" id="KW-1185">Reference proteome</keyword>
<dbReference type="AlphaFoldDB" id="A0A9J7B2S8"/>
<keyword evidence="3 8" id="KW-0479">Metal-binding</keyword>
<evidence type="ECO:0000256" key="2">
    <source>
        <dbReference type="ARBA" id="ARBA00022670"/>
    </source>
</evidence>
<dbReference type="RefSeq" id="WP_257771738.1">
    <property type="nucleotide sequence ID" value="NZ_CP102480.1"/>
</dbReference>
<dbReference type="Proteomes" id="UP001060336">
    <property type="component" value="Chromosome"/>
</dbReference>
<keyword evidence="9" id="KW-0862">Zinc</keyword>
<gene>
    <name evidence="11" type="ORF">NUH88_09675</name>
</gene>
<evidence type="ECO:0000256" key="4">
    <source>
        <dbReference type="ARBA" id="ARBA00022801"/>
    </source>
</evidence>
<evidence type="ECO:0000256" key="6">
    <source>
        <dbReference type="ARBA" id="ARBA00052755"/>
    </source>
</evidence>
<feature type="binding site" evidence="9">
    <location>
        <position position="270"/>
    </location>
    <ligand>
        <name>Zn(2+)</name>
        <dbReference type="ChEBI" id="CHEBI:29105"/>
        <note>catalytic</note>
    </ligand>
</feature>
<evidence type="ECO:0000256" key="8">
    <source>
        <dbReference type="PIRNR" id="PIRNR006615"/>
    </source>
</evidence>
<organism evidence="11 12">
    <name type="scientific">Nisaea acidiphila</name>
    <dbReference type="NCBI Taxonomy" id="1862145"/>
    <lineage>
        <taxon>Bacteria</taxon>
        <taxon>Pseudomonadati</taxon>
        <taxon>Pseudomonadota</taxon>
        <taxon>Alphaproteobacteria</taxon>
        <taxon>Rhodospirillales</taxon>
        <taxon>Thalassobaculaceae</taxon>
        <taxon>Nisaea</taxon>
    </lineage>
</organism>
<keyword evidence="4 8" id="KW-0378">Hydrolase</keyword>
<sequence length="498" mass="54248">MSNNPYTALETRFRRYSALSGASAILGWDQETMMPSGGAEARAEQLATLDVLQHELLSAPAVGEELAEAEAATATLTPWQQANLREMRRVHTNETVAPADLVEARSRATSACVNAWREARRQDDFSAVSDKLAKVLDLTRQYGEIKAEKLGCSLYDALIDSYEPGGTMAWIDPIFATLKTELPALMDGILAHQAAGPAPLAPEGPFPAAKQKALGEKVMAALGFDFTHGRLDESAHPFTGGIPEDIRITTRYSEEDFTRALMGVIHETGHALYESGLPQDWRGQPVGSSRGMVMHESQSLLMEMQACRAPAFYRFLAPLAAETLGADGPAVTPENLNRLGHRVSRGLIRVDADEVTYPLHVMLRYDFEKALLSGDLQVKDLPGAWRDGMKTALGVAPEDDRDGCLQDIHWYHGSFGYFPTYTLGALAAAQLFKAAKDALPELDAQIAEGDFAPLLGWLRANVHEKASSRLTDEILTEATGAELGADAFLAHLRTRYLG</sequence>
<accession>A0A9J7B2S8</accession>
<dbReference type="GO" id="GO:0006508">
    <property type="term" value="P:proteolysis"/>
    <property type="evidence" value="ECO:0007669"/>
    <property type="project" value="UniProtKB-UniRule"/>
</dbReference>
<dbReference type="SUPFAM" id="SSF55486">
    <property type="entry name" value="Metalloproteases ('zincins'), catalytic domain"/>
    <property type="match status" value="1"/>
</dbReference>
<evidence type="ECO:0000256" key="3">
    <source>
        <dbReference type="ARBA" id="ARBA00022723"/>
    </source>
</evidence>
<dbReference type="EMBL" id="CP102480">
    <property type="protein sequence ID" value="UUX51957.1"/>
    <property type="molecule type" value="Genomic_DNA"/>
</dbReference>
<dbReference type="PANTHER" id="PTHR34217">
    <property type="entry name" value="METAL-DEPENDENT CARBOXYPEPTIDASE"/>
    <property type="match status" value="1"/>
</dbReference>
<dbReference type="PRINTS" id="PR00998">
    <property type="entry name" value="CRBOXYPTASET"/>
</dbReference>
<reference evidence="11" key="1">
    <citation type="submission" date="2022-08" db="EMBL/GenBank/DDBJ databases">
        <title>Nisaea acidiphila sp. nov., isolated from a marine algal debris and emended description of the genus Nisaea Urios et al. 2008.</title>
        <authorList>
            <person name="Kwon K."/>
        </authorList>
    </citation>
    <scope>NUCLEOTIDE SEQUENCE</scope>
    <source>
        <strain evidence="11">MEBiC11861</strain>
    </source>
</reference>
<dbReference type="FunFam" id="1.10.1370.30:FF:000003">
    <property type="entry name" value="Thermostable carboxypeptidase 1"/>
    <property type="match status" value="1"/>
</dbReference>
<dbReference type="Gene3D" id="1.10.1370.30">
    <property type="match status" value="1"/>
</dbReference>
<feature type="active site" description="Proton donor/acceptor" evidence="10">
    <location>
        <position position="267"/>
    </location>
</feature>
<dbReference type="KEGG" id="naci:NUH88_09675"/>
<proteinExistence type="inferred from homology"/>
<feature type="binding site" evidence="9">
    <location>
        <position position="296"/>
    </location>
    <ligand>
        <name>Zn(2+)</name>
        <dbReference type="ChEBI" id="CHEBI:29105"/>
        <note>catalytic</note>
    </ligand>
</feature>
<evidence type="ECO:0000256" key="10">
    <source>
        <dbReference type="PIRSR" id="PIRSR006615-2"/>
    </source>
</evidence>
<dbReference type="PROSITE" id="PS52034">
    <property type="entry name" value="PEPTIDASE_M32"/>
    <property type="match status" value="1"/>
</dbReference>
<dbReference type="CDD" id="cd06460">
    <property type="entry name" value="M32_Taq"/>
    <property type="match status" value="1"/>
</dbReference>
<dbReference type="GO" id="GO:0004181">
    <property type="term" value="F:metallocarboxypeptidase activity"/>
    <property type="evidence" value="ECO:0007669"/>
    <property type="project" value="UniProtKB-UniRule"/>
</dbReference>
<comment type="function">
    <text evidence="8">Broad specificity carboxypetidase that releases amino acids sequentially from the C-terminus, including neutral, aromatic, polar and basic residues.</text>
</comment>
<evidence type="ECO:0000256" key="9">
    <source>
        <dbReference type="PIRSR" id="PIRSR006615-1"/>
    </source>
</evidence>
<feature type="binding site" evidence="9">
    <location>
        <position position="266"/>
    </location>
    <ligand>
        <name>Zn(2+)</name>
        <dbReference type="ChEBI" id="CHEBI:29105"/>
        <note>catalytic</note>
    </ligand>
</feature>
<evidence type="ECO:0000313" key="11">
    <source>
        <dbReference type="EMBL" id="UUX51957.1"/>
    </source>
</evidence>
<dbReference type="Pfam" id="PF02074">
    <property type="entry name" value="Peptidase_M32"/>
    <property type="match status" value="1"/>
</dbReference>
<keyword evidence="1 8" id="KW-0121">Carboxypeptidase</keyword>
<protein>
    <recommendedName>
        <fullName evidence="8">Metal-dependent carboxypeptidase</fullName>
        <ecNumber evidence="8">3.4.17.19</ecNumber>
    </recommendedName>
</protein>
<comment type="cofactor">
    <cofactor evidence="9">
        <name>Zn(2+)</name>
        <dbReference type="ChEBI" id="CHEBI:29105"/>
    </cofactor>
    <text evidence="9">Binds 1 zinc ion per subunit.</text>
</comment>
<keyword evidence="5 8" id="KW-0482">Metalloprotease</keyword>